<keyword evidence="4" id="KW-0813">Transport</keyword>
<dbReference type="AlphaFoldDB" id="A0AAU0UKS4"/>
<dbReference type="GO" id="GO:0005886">
    <property type="term" value="C:plasma membrane"/>
    <property type="evidence" value="ECO:0007669"/>
    <property type="project" value="UniProtKB-SubCell"/>
</dbReference>
<dbReference type="InterPro" id="IPR010067">
    <property type="entry name" value="ABC_SsuA_sub-bd"/>
</dbReference>
<evidence type="ECO:0000256" key="2">
    <source>
        <dbReference type="ARBA" id="ARBA00004533"/>
    </source>
</evidence>
<keyword evidence="8" id="KW-0472">Membrane</keyword>
<dbReference type="PROSITE" id="PS51257">
    <property type="entry name" value="PROKAR_LIPOPROTEIN"/>
    <property type="match status" value="1"/>
</dbReference>
<dbReference type="PANTHER" id="PTHR30024:SF47">
    <property type="entry name" value="TAURINE-BINDING PERIPLASMIC PROTEIN"/>
    <property type="match status" value="1"/>
</dbReference>
<comment type="subcellular location">
    <subcellularLocation>
        <location evidence="2">Cell inner membrane</location>
    </subcellularLocation>
    <subcellularLocation>
        <location evidence="1">Periplasm</location>
    </subcellularLocation>
</comment>
<evidence type="ECO:0000256" key="5">
    <source>
        <dbReference type="ARBA" id="ARBA00022475"/>
    </source>
</evidence>
<dbReference type="RefSeq" id="WP_366924053.1">
    <property type="nucleotide sequence ID" value="NZ_CP121694.1"/>
</dbReference>
<dbReference type="SUPFAM" id="SSF53850">
    <property type="entry name" value="Periplasmic binding protein-like II"/>
    <property type="match status" value="1"/>
</dbReference>
<dbReference type="KEGG" id="dbc:MFMK1_000994"/>
<dbReference type="PANTHER" id="PTHR30024">
    <property type="entry name" value="ALIPHATIC SULFONATES-BINDING PROTEIN-RELATED"/>
    <property type="match status" value="1"/>
</dbReference>
<evidence type="ECO:0000256" key="3">
    <source>
        <dbReference type="ARBA" id="ARBA00010742"/>
    </source>
</evidence>
<gene>
    <name evidence="9" type="ORF">MFMK1_000994</name>
</gene>
<keyword evidence="6" id="KW-0997">Cell inner membrane</keyword>
<keyword evidence="10" id="KW-1185">Reference proteome</keyword>
<dbReference type="Proteomes" id="UP001329915">
    <property type="component" value="Chromosome"/>
</dbReference>
<protein>
    <submittedName>
        <fullName evidence="9">Aliphatic sulfonate ABC transporter substrate-binding protein</fullName>
    </submittedName>
</protein>
<reference evidence="9 10" key="1">
    <citation type="submission" date="2023-04" db="EMBL/GenBank/DDBJ databases">
        <authorList>
            <person name="Hsu D."/>
        </authorList>
    </citation>
    <scope>NUCLEOTIDE SEQUENCE [LARGE SCALE GENOMIC DNA]</scope>
    <source>
        <strain evidence="9 10">MK1</strain>
    </source>
</reference>
<name>A0AAU0UKS4_9FIRM</name>
<dbReference type="Gene3D" id="3.40.190.10">
    <property type="entry name" value="Periplasmic binding protein-like II"/>
    <property type="match status" value="2"/>
</dbReference>
<evidence type="ECO:0000313" key="10">
    <source>
        <dbReference type="Proteomes" id="UP001329915"/>
    </source>
</evidence>
<evidence type="ECO:0000256" key="1">
    <source>
        <dbReference type="ARBA" id="ARBA00004418"/>
    </source>
</evidence>
<comment type="similarity">
    <text evidence="3">Belongs to the bacterial solute-binding protein SsuA/TauA family.</text>
</comment>
<evidence type="ECO:0000256" key="4">
    <source>
        <dbReference type="ARBA" id="ARBA00022448"/>
    </source>
</evidence>
<sequence>MRDIVKKRSWVRRKMMLVILITTMLLVVGCGQQDAGESNTLRVGYFPNITHAAAIVGVEQGIFQEELGSTLVQTQVFPNGSLLMDAIVTGQIDIGYAGPEPIINRYLQGADVVVLGGAASGGNVVVASRDSGVRNVAELASKVVATPALGCTHDIELRALMAEEGLHMENSGGNVAHRTQKPALMINLMEQGELDAVSVSEPWASLMEEKIGAKVIVEWDEMPWDGKLPSALLVASKQFVEEHPEIVRKLLKAHLASIEQINKNPKEAVKVVNTHISNLTKSKLSSAVIEKSLQRTRITHQVDPKVLNELVSKAAKLGFFEKTDVDGLVDTTILDEVARNK</sequence>
<evidence type="ECO:0000256" key="7">
    <source>
        <dbReference type="ARBA" id="ARBA00022729"/>
    </source>
</evidence>
<dbReference type="GO" id="GO:0042626">
    <property type="term" value="F:ATPase-coupled transmembrane transporter activity"/>
    <property type="evidence" value="ECO:0007669"/>
    <property type="project" value="InterPro"/>
</dbReference>
<organism evidence="9 10">
    <name type="scientific">Metallumcola ferriviriculae</name>
    <dbReference type="NCBI Taxonomy" id="3039180"/>
    <lineage>
        <taxon>Bacteria</taxon>
        <taxon>Bacillati</taxon>
        <taxon>Bacillota</taxon>
        <taxon>Clostridia</taxon>
        <taxon>Neomoorellales</taxon>
        <taxon>Desulfitibacteraceae</taxon>
        <taxon>Metallumcola</taxon>
    </lineage>
</organism>
<dbReference type="CDD" id="cd13553">
    <property type="entry name" value="PBP2_NrtA_CpmA_like"/>
    <property type="match status" value="1"/>
</dbReference>
<evidence type="ECO:0000256" key="8">
    <source>
        <dbReference type="ARBA" id="ARBA00023136"/>
    </source>
</evidence>
<keyword evidence="7" id="KW-0732">Signal</keyword>
<accession>A0AAU0UKS4</accession>
<dbReference type="Pfam" id="PF13379">
    <property type="entry name" value="NMT1_2"/>
    <property type="match status" value="1"/>
</dbReference>
<dbReference type="NCBIfam" id="TIGR01728">
    <property type="entry name" value="SsuA_fam"/>
    <property type="match status" value="1"/>
</dbReference>
<evidence type="ECO:0000256" key="6">
    <source>
        <dbReference type="ARBA" id="ARBA00022519"/>
    </source>
</evidence>
<dbReference type="EMBL" id="CP121694">
    <property type="protein sequence ID" value="WRO21198.1"/>
    <property type="molecule type" value="Genomic_DNA"/>
</dbReference>
<proteinExistence type="inferred from homology"/>
<evidence type="ECO:0000313" key="9">
    <source>
        <dbReference type="EMBL" id="WRO21198.1"/>
    </source>
</evidence>
<dbReference type="GO" id="GO:0042597">
    <property type="term" value="C:periplasmic space"/>
    <property type="evidence" value="ECO:0007669"/>
    <property type="project" value="UniProtKB-SubCell"/>
</dbReference>
<dbReference type="InterPro" id="IPR044527">
    <property type="entry name" value="NrtA/CpmA_ABC-bd_dom"/>
</dbReference>
<keyword evidence="5" id="KW-1003">Cell membrane</keyword>